<dbReference type="RefSeq" id="WP_192038857.1">
    <property type="nucleotide sequence ID" value="NZ_JACYWE010000004.1"/>
</dbReference>
<organism evidence="1 2">
    <name type="scientific">Lolliginicoccus lacisalsi</name>
    <dbReference type="NCBI Taxonomy" id="2742202"/>
    <lineage>
        <taxon>Bacteria</taxon>
        <taxon>Bacillati</taxon>
        <taxon>Actinomycetota</taxon>
        <taxon>Actinomycetes</taxon>
        <taxon>Mycobacteriales</taxon>
        <taxon>Hoyosellaceae</taxon>
        <taxon>Lolliginicoccus</taxon>
    </lineage>
</organism>
<name>A0A927PL38_9ACTN</name>
<comment type="caution">
    <text evidence="1">The sequence shown here is derived from an EMBL/GenBank/DDBJ whole genome shotgun (WGS) entry which is preliminary data.</text>
</comment>
<sequence length="96" mass="10103">MLRKAIDGYGLDDETVVLLAAAVEALLDEGAKGHVLAMRLRSMLAQLLARGADEPAPAHAPGSLTHVVVQLFEERARVHAAGESYDHSGSRAAASM</sequence>
<evidence type="ECO:0000313" key="2">
    <source>
        <dbReference type="Proteomes" id="UP000642993"/>
    </source>
</evidence>
<dbReference type="Proteomes" id="UP000642993">
    <property type="component" value="Unassembled WGS sequence"/>
</dbReference>
<dbReference type="EMBL" id="JACYWE010000004">
    <property type="protein sequence ID" value="MBD8506373.1"/>
    <property type="molecule type" value="Genomic_DNA"/>
</dbReference>
<dbReference type="AlphaFoldDB" id="A0A927PL38"/>
<reference evidence="1" key="1">
    <citation type="submission" date="2020-09" db="EMBL/GenBank/DDBJ databases">
        <title>Hoyosella lacisalsi sp. nov., a halotolerant actinobacterium isolated from soil of Lake Gudzhirganskoe.</title>
        <authorList>
            <person name="Yang Q."/>
            <person name="Guo P.Y."/>
            <person name="Liu S.W."/>
            <person name="Li F.N."/>
            <person name="Sun C.H."/>
        </authorList>
    </citation>
    <scope>NUCLEOTIDE SEQUENCE</scope>
    <source>
        <strain evidence="1">G463</strain>
    </source>
</reference>
<evidence type="ECO:0000313" key="1">
    <source>
        <dbReference type="EMBL" id="MBD8506373.1"/>
    </source>
</evidence>
<proteinExistence type="predicted"/>
<protein>
    <submittedName>
        <fullName evidence="1">Uncharacterized protein</fullName>
    </submittedName>
</protein>
<accession>A0A927PL38</accession>
<keyword evidence="2" id="KW-1185">Reference proteome</keyword>
<gene>
    <name evidence="1" type="ORF">HT102_07750</name>
</gene>